<dbReference type="STRING" id="1907941.BKE30_02745"/>
<name>A0A1S8CY57_9GAMM</name>
<keyword evidence="1" id="KW-0812">Transmembrane</keyword>
<dbReference type="RefSeq" id="WP_076877143.1">
    <property type="nucleotide sequence ID" value="NZ_MLCN01000007.1"/>
</dbReference>
<feature type="transmembrane region" description="Helical" evidence="1">
    <location>
        <begin position="12"/>
        <end position="36"/>
    </location>
</feature>
<accession>A0A1S8CY57</accession>
<protein>
    <submittedName>
        <fullName evidence="2">Uncharacterized protein</fullName>
    </submittedName>
</protein>
<evidence type="ECO:0000313" key="3">
    <source>
        <dbReference type="Proteomes" id="UP000192132"/>
    </source>
</evidence>
<proteinExistence type="predicted"/>
<keyword evidence="1" id="KW-1133">Transmembrane helix</keyword>
<keyword evidence="1" id="KW-0472">Membrane</keyword>
<gene>
    <name evidence="2" type="ORF">BKE30_02745</name>
</gene>
<comment type="caution">
    <text evidence="2">The sequence shown here is derived from an EMBL/GenBank/DDBJ whole genome shotgun (WGS) entry which is preliminary data.</text>
</comment>
<evidence type="ECO:0000256" key="1">
    <source>
        <dbReference type="SAM" id="Phobius"/>
    </source>
</evidence>
<keyword evidence="3" id="KW-1185">Reference proteome</keyword>
<dbReference type="AlphaFoldDB" id="A0A1S8CY57"/>
<organism evidence="2 3">
    <name type="scientific">Alkanindiges hydrocarboniclasticus</name>
    <dbReference type="NCBI Taxonomy" id="1907941"/>
    <lineage>
        <taxon>Bacteria</taxon>
        <taxon>Pseudomonadati</taxon>
        <taxon>Pseudomonadota</taxon>
        <taxon>Gammaproteobacteria</taxon>
        <taxon>Moraxellales</taxon>
        <taxon>Moraxellaceae</taxon>
        <taxon>Alkanindiges</taxon>
    </lineage>
</organism>
<dbReference type="EMBL" id="MLCN01000007">
    <property type="protein sequence ID" value="ONG41773.1"/>
    <property type="molecule type" value="Genomic_DNA"/>
</dbReference>
<reference evidence="2 3" key="1">
    <citation type="submission" date="2016-10" db="EMBL/GenBank/DDBJ databases">
        <title>Draft Genome sequence of Alkanindiges sp. strain H1.</title>
        <authorList>
            <person name="Subhash Y."/>
            <person name="Lee S."/>
        </authorList>
    </citation>
    <scope>NUCLEOTIDE SEQUENCE [LARGE SCALE GENOMIC DNA]</scope>
    <source>
        <strain evidence="2 3">H1</strain>
    </source>
</reference>
<evidence type="ECO:0000313" key="2">
    <source>
        <dbReference type="EMBL" id="ONG41773.1"/>
    </source>
</evidence>
<sequence>MNTYWYVIKKSLSFIWLFIVQHIHVPSLALLSRAAFFKNSMQRFKPTPDLEHTKAKFKPQSIPFRA</sequence>
<dbReference type="Proteomes" id="UP000192132">
    <property type="component" value="Unassembled WGS sequence"/>
</dbReference>